<dbReference type="CDD" id="cd17369">
    <property type="entry name" value="MFS_ShiA_like"/>
    <property type="match status" value="1"/>
</dbReference>
<evidence type="ECO:0000256" key="4">
    <source>
        <dbReference type="ARBA" id="ARBA00022475"/>
    </source>
</evidence>
<sequence length="443" mass="47021">MGSPSIPHPPADMNHRSRRHTRRVALGSAIGTFVEYYDFTAYGFLAITLAAVFFPTQDPTVGLLSALAVFGAAFVLRPLGGIVLGHLGDRYGRQPVLAWAVITMALSSFLVGVLPGYASAGVWATLLLVLLRGVQGLSAGGEIGGAATYVAEWSPHRRRGFMCANVQVGNLLGVLTGSVLVALLYATLDDGQMESWGWRIPFLLSLPMGLIGLYIRRRLEESPEFEALREDSTTAVKHESSPVATALRRDWASIVRVAGFAVGGFAGYYIVYVYGATFLHRQGGLTSSQAAWCTSGSLVLAAATVLGWGALSDRVGRRPILLGGFAAMAVLAYPAFLLMDTGNVTLAFLGQATLGLCEAAVMGPMMATYTELFRTSTRFSGFGIGYNIGSILTGGTAPYISTWLIDSTGDPRSPGLFLMTAAAISVITALRLPETAHSPLRKD</sequence>
<dbReference type="InterPro" id="IPR036259">
    <property type="entry name" value="MFS_trans_sf"/>
</dbReference>
<gene>
    <name evidence="13" type="ORF">E1292_35965</name>
</gene>
<evidence type="ECO:0000313" key="14">
    <source>
        <dbReference type="Proteomes" id="UP000295258"/>
    </source>
</evidence>
<feature type="domain" description="Major facilitator superfamily (MFS) profile" evidence="12">
    <location>
        <begin position="24"/>
        <end position="437"/>
    </location>
</feature>
<dbReference type="Pfam" id="PF00083">
    <property type="entry name" value="Sugar_tr"/>
    <property type="match status" value="1"/>
</dbReference>
<feature type="transmembrane region" description="Helical" evidence="11">
    <location>
        <begin position="123"/>
        <end position="151"/>
    </location>
</feature>
<dbReference type="PANTHER" id="PTHR43528">
    <property type="entry name" value="ALPHA-KETOGLUTARATE PERMEASE"/>
    <property type="match status" value="1"/>
</dbReference>
<feature type="transmembrane region" description="Helical" evidence="11">
    <location>
        <begin position="198"/>
        <end position="215"/>
    </location>
</feature>
<feature type="transmembrane region" description="Helical" evidence="11">
    <location>
        <begin position="413"/>
        <end position="432"/>
    </location>
</feature>
<evidence type="ECO:0000256" key="3">
    <source>
        <dbReference type="ARBA" id="ARBA00022448"/>
    </source>
</evidence>
<keyword evidence="7 11" id="KW-1133">Transmembrane helix</keyword>
<feature type="transmembrane region" description="Helical" evidence="11">
    <location>
        <begin position="289"/>
        <end position="308"/>
    </location>
</feature>
<proteinExistence type="inferred from homology"/>
<comment type="similarity">
    <text evidence="2">Belongs to the major facilitator superfamily. Metabolite:H+ Symporter (MHS) family (TC 2.A.1.6) family.</text>
</comment>
<dbReference type="FunFam" id="1.20.1250.20:FF:000001">
    <property type="entry name" value="Dicarboxylate MFS transporter"/>
    <property type="match status" value="1"/>
</dbReference>
<name>A0A4R4V0G7_9ACTN</name>
<evidence type="ECO:0000256" key="11">
    <source>
        <dbReference type="SAM" id="Phobius"/>
    </source>
</evidence>
<comment type="caution">
    <text evidence="13">The sequence shown here is derived from an EMBL/GenBank/DDBJ whole genome shotgun (WGS) entry which is preliminary data.</text>
</comment>
<feature type="transmembrane region" description="Helical" evidence="11">
    <location>
        <begin position="24"/>
        <end position="54"/>
    </location>
</feature>
<evidence type="ECO:0000256" key="2">
    <source>
        <dbReference type="ARBA" id="ARBA00008240"/>
    </source>
</evidence>
<feature type="transmembrane region" description="Helical" evidence="11">
    <location>
        <begin position="345"/>
        <end position="367"/>
    </location>
</feature>
<feature type="transmembrane region" description="Helical" evidence="11">
    <location>
        <begin position="320"/>
        <end position="339"/>
    </location>
</feature>
<dbReference type="Proteomes" id="UP000295258">
    <property type="component" value="Unassembled WGS sequence"/>
</dbReference>
<dbReference type="SUPFAM" id="SSF103473">
    <property type="entry name" value="MFS general substrate transporter"/>
    <property type="match status" value="1"/>
</dbReference>
<dbReference type="PROSITE" id="PS00217">
    <property type="entry name" value="SUGAR_TRANSPORT_2"/>
    <property type="match status" value="1"/>
</dbReference>
<comment type="function">
    <text evidence="9">May be a proton symporter involved in the uptake of osmolytes such as proline and glycine betaine.</text>
</comment>
<evidence type="ECO:0000256" key="5">
    <source>
        <dbReference type="ARBA" id="ARBA00022692"/>
    </source>
</evidence>
<dbReference type="Gene3D" id="1.20.1250.20">
    <property type="entry name" value="MFS general substrate transporter like domains"/>
    <property type="match status" value="2"/>
</dbReference>
<dbReference type="PANTHER" id="PTHR43528:SF1">
    <property type="entry name" value="ALPHA-KETOGLUTARATE PERMEASE"/>
    <property type="match status" value="1"/>
</dbReference>
<evidence type="ECO:0000259" key="12">
    <source>
        <dbReference type="PROSITE" id="PS50850"/>
    </source>
</evidence>
<keyword evidence="14" id="KW-1185">Reference proteome</keyword>
<evidence type="ECO:0000256" key="6">
    <source>
        <dbReference type="ARBA" id="ARBA00022847"/>
    </source>
</evidence>
<feature type="transmembrane region" description="Helical" evidence="11">
    <location>
        <begin position="96"/>
        <end position="117"/>
    </location>
</feature>
<feature type="transmembrane region" description="Helical" evidence="11">
    <location>
        <begin position="379"/>
        <end position="401"/>
    </location>
</feature>
<organism evidence="13 14">
    <name type="scientific">Nonomuraea deserti</name>
    <dbReference type="NCBI Taxonomy" id="1848322"/>
    <lineage>
        <taxon>Bacteria</taxon>
        <taxon>Bacillati</taxon>
        <taxon>Actinomycetota</taxon>
        <taxon>Actinomycetes</taxon>
        <taxon>Streptosporangiales</taxon>
        <taxon>Streptosporangiaceae</taxon>
        <taxon>Nonomuraea</taxon>
    </lineage>
</organism>
<dbReference type="InterPro" id="IPR020846">
    <property type="entry name" value="MFS_dom"/>
</dbReference>
<dbReference type="EMBL" id="SMKO01000144">
    <property type="protein sequence ID" value="TDC98010.1"/>
    <property type="molecule type" value="Genomic_DNA"/>
</dbReference>
<feature type="transmembrane region" description="Helical" evidence="11">
    <location>
        <begin position="60"/>
        <end position="84"/>
    </location>
</feature>
<accession>A0A4R4V0G7</accession>
<evidence type="ECO:0000256" key="1">
    <source>
        <dbReference type="ARBA" id="ARBA00004651"/>
    </source>
</evidence>
<dbReference type="InterPro" id="IPR005829">
    <property type="entry name" value="Sugar_transporter_CS"/>
</dbReference>
<keyword evidence="6" id="KW-0769">Symport</keyword>
<dbReference type="AlphaFoldDB" id="A0A4R4V0G7"/>
<evidence type="ECO:0000256" key="7">
    <source>
        <dbReference type="ARBA" id="ARBA00022989"/>
    </source>
</evidence>
<reference evidence="13 14" key="1">
    <citation type="submission" date="2019-03" db="EMBL/GenBank/DDBJ databases">
        <title>Draft genome sequences of novel Actinobacteria.</title>
        <authorList>
            <person name="Sahin N."/>
            <person name="Ay H."/>
            <person name="Saygin H."/>
        </authorList>
    </citation>
    <scope>NUCLEOTIDE SEQUENCE [LARGE SCALE GENOMIC DNA]</scope>
    <source>
        <strain evidence="13 14">KC310</strain>
    </source>
</reference>
<dbReference type="GO" id="GO:0005886">
    <property type="term" value="C:plasma membrane"/>
    <property type="evidence" value="ECO:0007669"/>
    <property type="project" value="UniProtKB-SubCell"/>
</dbReference>
<evidence type="ECO:0000256" key="10">
    <source>
        <dbReference type="ARBA" id="ARBA00039918"/>
    </source>
</evidence>
<dbReference type="InterPro" id="IPR005828">
    <property type="entry name" value="MFS_sugar_transport-like"/>
</dbReference>
<comment type="subcellular location">
    <subcellularLocation>
        <location evidence="1">Cell membrane</location>
        <topology evidence="1">Multi-pass membrane protein</topology>
    </subcellularLocation>
</comment>
<dbReference type="GO" id="GO:0015293">
    <property type="term" value="F:symporter activity"/>
    <property type="evidence" value="ECO:0007669"/>
    <property type="project" value="UniProtKB-KW"/>
</dbReference>
<feature type="transmembrane region" description="Helical" evidence="11">
    <location>
        <begin position="163"/>
        <end position="186"/>
    </location>
</feature>
<dbReference type="InterPro" id="IPR051084">
    <property type="entry name" value="H+-coupled_symporters"/>
</dbReference>
<keyword evidence="8 11" id="KW-0472">Membrane</keyword>
<evidence type="ECO:0000256" key="8">
    <source>
        <dbReference type="ARBA" id="ARBA00023136"/>
    </source>
</evidence>
<keyword evidence="3" id="KW-0813">Transport</keyword>
<keyword evidence="4" id="KW-1003">Cell membrane</keyword>
<evidence type="ECO:0000256" key="9">
    <source>
        <dbReference type="ARBA" id="ARBA00037295"/>
    </source>
</evidence>
<protein>
    <recommendedName>
        <fullName evidence="10">Putative proline/betaine transporter</fullName>
    </recommendedName>
</protein>
<evidence type="ECO:0000313" key="13">
    <source>
        <dbReference type="EMBL" id="TDC98010.1"/>
    </source>
</evidence>
<keyword evidence="5 11" id="KW-0812">Transmembrane</keyword>
<dbReference type="PROSITE" id="PS50850">
    <property type="entry name" value="MFS"/>
    <property type="match status" value="1"/>
</dbReference>
<feature type="transmembrane region" description="Helical" evidence="11">
    <location>
        <begin position="257"/>
        <end position="277"/>
    </location>
</feature>